<comment type="similarity">
    <text evidence="6">Belongs to the peptidase M3 family.</text>
</comment>
<proteinExistence type="inferred from homology"/>
<evidence type="ECO:0000313" key="8">
    <source>
        <dbReference type="EMBL" id="GGR60936.1"/>
    </source>
</evidence>
<dbReference type="InterPro" id="IPR001567">
    <property type="entry name" value="Pept_M3A_M3B_dom"/>
</dbReference>
<keyword evidence="9" id="KW-1185">Reference proteome</keyword>
<dbReference type="RefSeq" id="WP_189065184.1">
    <property type="nucleotide sequence ID" value="NZ_BMQM01000015.1"/>
</dbReference>
<feature type="domain" description="Peptidase M3A/M3B catalytic" evidence="7">
    <location>
        <begin position="157"/>
        <end position="531"/>
    </location>
</feature>
<evidence type="ECO:0000256" key="5">
    <source>
        <dbReference type="ARBA" id="ARBA00023049"/>
    </source>
</evidence>
<comment type="caution">
    <text evidence="8">The sequence shown here is derived from an EMBL/GenBank/DDBJ whole genome shotgun (WGS) entry which is preliminary data.</text>
</comment>
<evidence type="ECO:0000256" key="6">
    <source>
        <dbReference type="RuleBase" id="RU003435"/>
    </source>
</evidence>
<name>A0ABQ2RWA3_9DEIO</name>
<evidence type="ECO:0000259" key="7">
    <source>
        <dbReference type="Pfam" id="PF01432"/>
    </source>
</evidence>
<dbReference type="Pfam" id="PF01432">
    <property type="entry name" value="Peptidase_M3"/>
    <property type="match status" value="1"/>
</dbReference>
<keyword evidence="5 6" id="KW-0482">Metalloprotease</keyword>
<dbReference type="Gene3D" id="1.10.1370.30">
    <property type="match status" value="1"/>
</dbReference>
<keyword evidence="1 6" id="KW-0645">Protease</keyword>
<accession>A0ABQ2RWA3</accession>
<sequence>MPTALQHLDRRAQAIVDAQRALADLGPGQDALPGWFQDWNQLKCRIQSLWLEQIVAQHTRPEHGETEALHRRFSEHWLPELERLDGELQRLALASGLADLHPAVAAALEEEPEPSARLLQLRAAERQLIRDYQVIVGRQQVAYGSESLTVADAEARLRSTPERAEREVLWRQIRAAELACVPELDALLGRLLQVRQDIAVESGAPDYASLHWASRADTIAGTEALLEAIGEVFQNVDRALRDHRAGALGVPSLRPWDLDVALTAPTTAALPIEEYVPTAERVLNRIDGQFGEVVRQIRDHGGFDLAPRPGKPNGNICAHDLDRGRSVLVCNFSGGVESFRGLLHELGHAAHHHSLSGVPGHVFWDFTGFWEVQEFYAFVFTYIGLLEFFEVQEVSAEERQWYLRSTVERIMERFSDIEERTRLDLWLYQQRPPTTDQIDARYRELTRTSGVDWSGLEDTLSKRWQKPHTFKYAFYNIDYAVAMLAALQFVHAYREDRTAALTRLKCSMLLGATVGAQRIFAEAGITFPFQRDQLVLARSVLEDWLS</sequence>
<keyword evidence="4 6" id="KW-0862">Zinc</keyword>
<protein>
    <submittedName>
        <fullName evidence="8">Oligoendopeptidase F</fullName>
    </submittedName>
</protein>
<evidence type="ECO:0000256" key="3">
    <source>
        <dbReference type="ARBA" id="ARBA00022801"/>
    </source>
</evidence>
<evidence type="ECO:0000313" key="9">
    <source>
        <dbReference type="Proteomes" id="UP000634308"/>
    </source>
</evidence>
<gene>
    <name evidence="8" type="ORF">GCM10008959_23480</name>
</gene>
<evidence type="ECO:0000256" key="1">
    <source>
        <dbReference type="ARBA" id="ARBA00022670"/>
    </source>
</evidence>
<dbReference type="EMBL" id="BMQM01000015">
    <property type="protein sequence ID" value="GGR60936.1"/>
    <property type="molecule type" value="Genomic_DNA"/>
</dbReference>
<evidence type="ECO:0000256" key="4">
    <source>
        <dbReference type="ARBA" id="ARBA00022833"/>
    </source>
</evidence>
<reference evidence="9" key="1">
    <citation type="journal article" date="2019" name="Int. J. Syst. Evol. Microbiol.">
        <title>The Global Catalogue of Microorganisms (GCM) 10K type strain sequencing project: providing services to taxonomists for standard genome sequencing and annotation.</title>
        <authorList>
            <consortium name="The Broad Institute Genomics Platform"/>
            <consortium name="The Broad Institute Genome Sequencing Center for Infectious Disease"/>
            <person name="Wu L."/>
            <person name="Ma J."/>
        </authorList>
    </citation>
    <scope>NUCLEOTIDE SEQUENCE [LARGE SCALE GENOMIC DNA]</scope>
    <source>
        <strain evidence="9">JCM 31404</strain>
    </source>
</reference>
<organism evidence="8 9">
    <name type="scientific">Deinococcus seoulensis</name>
    <dbReference type="NCBI Taxonomy" id="1837379"/>
    <lineage>
        <taxon>Bacteria</taxon>
        <taxon>Thermotogati</taxon>
        <taxon>Deinococcota</taxon>
        <taxon>Deinococci</taxon>
        <taxon>Deinococcales</taxon>
        <taxon>Deinococcaceae</taxon>
        <taxon>Deinococcus</taxon>
    </lineage>
</organism>
<keyword evidence="2 6" id="KW-0479">Metal-binding</keyword>
<comment type="cofactor">
    <cofactor evidence="6">
        <name>Zn(2+)</name>
        <dbReference type="ChEBI" id="CHEBI:29105"/>
    </cofactor>
    <text evidence="6">Binds 1 zinc ion.</text>
</comment>
<evidence type="ECO:0000256" key="2">
    <source>
        <dbReference type="ARBA" id="ARBA00022723"/>
    </source>
</evidence>
<keyword evidence="3 6" id="KW-0378">Hydrolase</keyword>
<dbReference type="Proteomes" id="UP000634308">
    <property type="component" value="Unassembled WGS sequence"/>
</dbReference>
<dbReference type="SUPFAM" id="SSF55486">
    <property type="entry name" value="Metalloproteases ('zincins'), catalytic domain"/>
    <property type="match status" value="1"/>
</dbReference>